<dbReference type="InterPro" id="IPR017853">
    <property type="entry name" value="GH"/>
</dbReference>
<accession>A0A238LB17</accession>
<dbReference type="Proteomes" id="UP000201613">
    <property type="component" value="Unassembled WGS sequence"/>
</dbReference>
<name>A0A238LB17_9RHOB</name>
<organism evidence="1 2">
    <name type="scientific">Flavimaricola marinus</name>
    <dbReference type="NCBI Taxonomy" id="1819565"/>
    <lineage>
        <taxon>Bacteria</taxon>
        <taxon>Pseudomonadati</taxon>
        <taxon>Pseudomonadota</taxon>
        <taxon>Alphaproteobacteria</taxon>
        <taxon>Rhodobacterales</taxon>
        <taxon>Paracoccaceae</taxon>
        <taxon>Flavimaricola</taxon>
    </lineage>
</organism>
<evidence type="ECO:0000313" key="2">
    <source>
        <dbReference type="Proteomes" id="UP000201613"/>
    </source>
</evidence>
<reference evidence="1 2" key="1">
    <citation type="submission" date="2017-05" db="EMBL/GenBank/DDBJ databases">
        <authorList>
            <person name="Song R."/>
            <person name="Chenine A.L."/>
            <person name="Ruprecht R.M."/>
        </authorList>
    </citation>
    <scope>NUCLEOTIDE SEQUENCE [LARGE SCALE GENOMIC DNA]</scope>
    <source>
        <strain evidence="1 2">CECT 8899</strain>
    </source>
</reference>
<evidence type="ECO:0000313" key="1">
    <source>
        <dbReference type="EMBL" id="SMY06110.1"/>
    </source>
</evidence>
<dbReference type="OrthoDB" id="144574at2"/>
<proteinExistence type="predicted"/>
<dbReference type="EMBL" id="FXZK01000001">
    <property type="protein sequence ID" value="SMY06110.1"/>
    <property type="molecule type" value="Genomic_DNA"/>
</dbReference>
<protein>
    <submittedName>
        <fullName evidence="1">Uncharacterized protein</fullName>
    </submittedName>
</protein>
<sequence>MSDVKPNMSPDMADKFVGIQVSPISFIDEGVDTVLDTLKDRVGVNVLMLGTVSWLGLKTGRSISHKLDGWPDHGVPEPFTMKGGAYFDPDPRYYTKTLIKDFRATDEEMKGIDILDLVVPAAHERGMKVYVELMEPFFKYAGHGSVNNIEIPNLATCMEVDVFGRRKDEPSTSNPDYRNWMHAIIEDQVRNYDIDGIMWCNERNSPLDQMMQGEAPGDFSEPSRQEAIARGIDVEACRRACIAMHEYMQAARAGEEFDDGAFVTFLRVLMQNPEVLIWEKFWLERNKDLDRELYGLVKWCKPNLPFGLNVWNRNHFNIFRRAQWPWYEQTMYADWVKPITYQHQSGEIWNKEFGFFQKTILRDFDPETAMRVLDGILNIEGSPLNSVVQDGLDPDTYVFNQCADAVRGVHGDAKVFMGLGIDAPRVREDQAKCTPDIAYRSVMATYRAGGDGVVLSPNYASMKLTNLDGVAKALTELGLKA</sequence>
<dbReference type="Gene3D" id="3.20.20.80">
    <property type="entry name" value="Glycosidases"/>
    <property type="match status" value="1"/>
</dbReference>
<dbReference type="AlphaFoldDB" id="A0A238LB17"/>
<dbReference type="SUPFAM" id="SSF51445">
    <property type="entry name" value="(Trans)glycosidases"/>
    <property type="match status" value="1"/>
</dbReference>
<dbReference type="RefSeq" id="WP_093990326.1">
    <property type="nucleotide sequence ID" value="NZ_FXZK01000001.1"/>
</dbReference>
<keyword evidence="2" id="KW-1185">Reference proteome</keyword>
<gene>
    <name evidence="1" type="ORF">LOM8899_00231</name>
</gene>
<dbReference type="CDD" id="cd00551">
    <property type="entry name" value="AmyAc_family"/>
    <property type="match status" value="1"/>
</dbReference>